<feature type="compositionally biased region" description="Basic and acidic residues" evidence="3">
    <location>
        <begin position="446"/>
        <end position="472"/>
    </location>
</feature>
<dbReference type="Proteomes" id="UP001265746">
    <property type="component" value="Unassembled WGS sequence"/>
</dbReference>
<evidence type="ECO:0000256" key="1">
    <source>
        <dbReference type="ARBA" id="ARBA00022884"/>
    </source>
</evidence>
<evidence type="ECO:0000259" key="4">
    <source>
        <dbReference type="PROSITE" id="PS50102"/>
    </source>
</evidence>
<dbReference type="PROSITE" id="PS50102">
    <property type="entry name" value="RRM"/>
    <property type="match status" value="1"/>
</dbReference>
<dbReference type="PANTHER" id="PTHR23003">
    <property type="entry name" value="RNA RECOGNITION MOTIF RRM DOMAIN CONTAINING PROTEIN"/>
    <property type="match status" value="1"/>
</dbReference>
<protein>
    <recommendedName>
        <fullName evidence="4">RRM domain-containing protein</fullName>
    </recommendedName>
</protein>
<feature type="compositionally biased region" description="Low complexity" evidence="3">
    <location>
        <begin position="106"/>
        <end position="120"/>
    </location>
</feature>
<dbReference type="CDD" id="cd00590">
    <property type="entry name" value="RRM_SF"/>
    <property type="match status" value="1"/>
</dbReference>
<sequence length="535" mass="57289">MTVPDYEIPRDVVPPGNQTGTYYIPISNLPFNVSWQEVKDHVRQVCAVDHVEIFPKSTSGWVRVKGFEHFRAAFELLNGKEFKGRAVIADDRNADRPLKVRDLTVSGSSGSANRPASSSPKSAVEPASESSLFAGGPVSYPSSIGISSPTSTASSAYGQVRLDLPMSSYHLHLLPQGDHGPMHNHCHFYVPAAQALMPIFLLQDGGSFSMPMSPSSYMTSPGTSFSHGAIMPSYDVLTAAYPQPSMPTTTYGYYVSGAEAQQPFYGYQAAPDRQPTLYNQSASYAVQPIQPYSEYYPPPPPSVAVLTNQLADLTMGGAAPSGGGVVYTEQRGIHIRELSRRASDDQVRRMICDAAGREAALINLVEVPLDKEGNPRGYAIAHFRSADLARRMVDKLHGVDFKGRKLQVKLLKEGEAVGVGGCGAVAGSSRGHGHGHRSGKHHSSSTRRDEGRRAERRDKDRERGVDRGEKKTSSSSSASKGAPLVVGGGCSAVEASFCSSSSSSSKGKDKGKEKHGSKKSAVVIADGSSRRADKS</sequence>
<organism evidence="5 6">
    <name type="scientific">Phomopsis amygdali</name>
    <name type="common">Fusicoccum amygdali</name>
    <dbReference type="NCBI Taxonomy" id="1214568"/>
    <lineage>
        <taxon>Eukaryota</taxon>
        <taxon>Fungi</taxon>
        <taxon>Dikarya</taxon>
        <taxon>Ascomycota</taxon>
        <taxon>Pezizomycotina</taxon>
        <taxon>Sordariomycetes</taxon>
        <taxon>Sordariomycetidae</taxon>
        <taxon>Diaporthales</taxon>
        <taxon>Diaporthaceae</taxon>
        <taxon>Diaporthe</taxon>
    </lineage>
</organism>
<dbReference type="Pfam" id="PF00076">
    <property type="entry name" value="RRM_1"/>
    <property type="match status" value="1"/>
</dbReference>
<feature type="region of interest" description="Disordered" evidence="3">
    <location>
        <begin position="99"/>
        <end position="128"/>
    </location>
</feature>
<dbReference type="GO" id="GO:0005737">
    <property type="term" value="C:cytoplasm"/>
    <property type="evidence" value="ECO:0007669"/>
    <property type="project" value="TreeGrafter"/>
</dbReference>
<evidence type="ECO:0000256" key="3">
    <source>
        <dbReference type="SAM" id="MobiDB-lite"/>
    </source>
</evidence>
<dbReference type="AlphaFoldDB" id="A0AAD9W4E9"/>
<proteinExistence type="predicted"/>
<name>A0AAD9W4E9_PHOAM</name>
<dbReference type="SMART" id="SM00360">
    <property type="entry name" value="RRM"/>
    <property type="match status" value="2"/>
</dbReference>
<gene>
    <name evidence="5" type="ORF">N8I77_007763</name>
</gene>
<dbReference type="EMBL" id="JAUJFL010000004">
    <property type="protein sequence ID" value="KAK2604870.1"/>
    <property type="molecule type" value="Genomic_DNA"/>
</dbReference>
<feature type="domain" description="RRM" evidence="4">
    <location>
        <begin position="331"/>
        <end position="413"/>
    </location>
</feature>
<dbReference type="GO" id="GO:0005634">
    <property type="term" value="C:nucleus"/>
    <property type="evidence" value="ECO:0007669"/>
    <property type="project" value="TreeGrafter"/>
</dbReference>
<evidence type="ECO:0000256" key="2">
    <source>
        <dbReference type="PROSITE-ProRule" id="PRU00176"/>
    </source>
</evidence>
<dbReference type="InterPro" id="IPR012677">
    <property type="entry name" value="Nucleotide-bd_a/b_plait_sf"/>
</dbReference>
<dbReference type="GO" id="GO:0003729">
    <property type="term" value="F:mRNA binding"/>
    <property type="evidence" value="ECO:0007669"/>
    <property type="project" value="TreeGrafter"/>
</dbReference>
<dbReference type="SUPFAM" id="SSF54928">
    <property type="entry name" value="RNA-binding domain, RBD"/>
    <property type="match status" value="2"/>
</dbReference>
<dbReference type="InterPro" id="IPR050374">
    <property type="entry name" value="RRT5_SRSF_SR"/>
</dbReference>
<dbReference type="InterPro" id="IPR035979">
    <property type="entry name" value="RBD_domain_sf"/>
</dbReference>
<evidence type="ECO:0000313" key="5">
    <source>
        <dbReference type="EMBL" id="KAK2604870.1"/>
    </source>
</evidence>
<keyword evidence="1 2" id="KW-0694">RNA-binding</keyword>
<comment type="caution">
    <text evidence="5">The sequence shown here is derived from an EMBL/GenBank/DDBJ whole genome shotgun (WGS) entry which is preliminary data.</text>
</comment>
<dbReference type="InterPro" id="IPR000504">
    <property type="entry name" value="RRM_dom"/>
</dbReference>
<dbReference type="Gene3D" id="3.30.70.330">
    <property type="match status" value="2"/>
</dbReference>
<accession>A0AAD9W4E9</accession>
<feature type="region of interest" description="Disordered" evidence="3">
    <location>
        <begin position="427"/>
        <end position="535"/>
    </location>
</feature>
<reference evidence="5" key="1">
    <citation type="submission" date="2023-06" db="EMBL/GenBank/DDBJ databases">
        <authorList>
            <person name="Noh H."/>
        </authorList>
    </citation>
    <scope>NUCLEOTIDE SEQUENCE</scope>
    <source>
        <strain evidence="5">DUCC20226</strain>
    </source>
</reference>
<feature type="compositionally biased region" description="Basic residues" evidence="3">
    <location>
        <begin position="431"/>
        <end position="445"/>
    </location>
</feature>
<keyword evidence="6" id="KW-1185">Reference proteome</keyword>
<evidence type="ECO:0000313" key="6">
    <source>
        <dbReference type="Proteomes" id="UP001265746"/>
    </source>
</evidence>